<evidence type="ECO:0000256" key="1">
    <source>
        <dbReference type="SAM" id="MobiDB-lite"/>
    </source>
</evidence>
<reference evidence="2" key="1">
    <citation type="submission" date="2020-02" db="EMBL/GenBank/DDBJ databases">
        <authorList>
            <person name="Meier V. D."/>
        </authorList>
    </citation>
    <scope>NUCLEOTIDE SEQUENCE</scope>
    <source>
        <strain evidence="2">AVDCRST_MAG79</strain>
    </source>
</reference>
<sequence length="196" mass="20993">GGVLRAAVPRAVPVPDAVADRRAGAAERAVVPRRGARAGATRAVGRRADRARREHPPERPFLRRDRVRRPALELPRLPVGDRVRAEHRLRRAEPSVGAPESPHGRPRRPRPLRALRLTGRDHVGPAPQPGRRRGAQRGGAAVRGVLGGGLVRVPDRGVPPAAEHARVDPGGGAGRRRRDGRVPAVVPGPPALPRLL</sequence>
<feature type="non-terminal residue" evidence="2">
    <location>
        <position position="196"/>
    </location>
</feature>
<feature type="region of interest" description="Disordered" evidence="1">
    <location>
        <begin position="85"/>
        <end position="196"/>
    </location>
</feature>
<protein>
    <submittedName>
        <fullName evidence="2">Uncharacterized protein</fullName>
    </submittedName>
</protein>
<organism evidence="2">
    <name type="scientific">uncultured Thermoleophilia bacterium</name>
    <dbReference type="NCBI Taxonomy" id="1497501"/>
    <lineage>
        <taxon>Bacteria</taxon>
        <taxon>Bacillati</taxon>
        <taxon>Actinomycetota</taxon>
        <taxon>Thermoleophilia</taxon>
        <taxon>environmental samples</taxon>
    </lineage>
</organism>
<gene>
    <name evidence="2" type="ORF">AVDCRST_MAG79-2587</name>
</gene>
<feature type="compositionally biased region" description="Low complexity" evidence="1">
    <location>
        <begin position="26"/>
        <end position="43"/>
    </location>
</feature>
<accession>A0A6J4UJN8</accession>
<dbReference type="AlphaFoldDB" id="A0A6J4UJN8"/>
<feature type="non-terminal residue" evidence="2">
    <location>
        <position position="1"/>
    </location>
</feature>
<name>A0A6J4UJN8_9ACTN</name>
<feature type="region of interest" description="Disordered" evidence="1">
    <location>
        <begin position="20"/>
        <end position="67"/>
    </location>
</feature>
<feature type="compositionally biased region" description="Pro residues" evidence="1">
    <location>
        <begin position="186"/>
        <end position="196"/>
    </location>
</feature>
<evidence type="ECO:0000313" key="2">
    <source>
        <dbReference type="EMBL" id="CAA9549568.1"/>
    </source>
</evidence>
<dbReference type="EMBL" id="CADCWC010000396">
    <property type="protein sequence ID" value="CAA9549568.1"/>
    <property type="molecule type" value="Genomic_DNA"/>
</dbReference>
<proteinExistence type="predicted"/>
<feature type="compositionally biased region" description="Basic residues" evidence="1">
    <location>
        <begin position="104"/>
        <end position="113"/>
    </location>
</feature>
<feature type="compositionally biased region" description="Basic and acidic residues" evidence="1">
    <location>
        <begin position="46"/>
        <end position="67"/>
    </location>
</feature>